<evidence type="ECO:0000259" key="4">
    <source>
        <dbReference type="PROSITE" id="PS51916"/>
    </source>
</evidence>
<dbReference type="InterPro" id="IPR057748">
    <property type="entry name" value="NFRKB_WH_2"/>
</dbReference>
<feature type="compositionally biased region" description="Basic and acidic residues" evidence="3">
    <location>
        <begin position="333"/>
        <end position="351"/>
    </location>
</feature>
<dbReference type="PANTHER" id="PTHR13052">
    <property type="entry name" value="NFRKB-RELATED"/>
    <property type="match status" value="1"/>
</dbReference>
<dbReference type="OrthoDB" id="70874at2759"/>
<dbReference type="Pfam" id="PF25793">
    <property type="entry name" value="WHD_2nd_NFRKB"/>
    <property type="match status" value="1"/>
</dbReference>
<accession>A0A2H9ZSJ3</accession>
<name>A0A2H9ZSJ3_9ASPA</name>
<feature type="region of interest" description="Disordered" evidence="3">
    <location>
        <begin position="805"/>
        <end position="826"/>
    </location>
</feature>
<dbReference type="AlphaFoldDB" id="A0A2H9ZSJ3"/>
<feature type="region of interest" description="Disordered" evidence="3">
    <location>
        <begin position="308"/>
        <end position="371"/>
    </location>
</feature>
<feature type="compositionally biased region" description="Basic residues" evidence="3">
    <location>
        <begin position="352"/>
        <end position="368"/>
    </location>
</feature>
<dbReference type="EMBL" id="KZ454389">
    <property type="protein sequence ID" value="PKA46271.1"/>
    <property type="molecule type" value="Genomic_DNA"/>
</dbReference>
<feature type="domain" description="DEUBAD" evidence="4">
    <location>
        <begin position="70"/>
        <end position="183"/>
    </location>
</feature>
<dbReference type="InterPro" id="IPR024867">
    <property type="entry name" value="NFRKB"/>
</dbReference>
<dbReference type="InterPro" id="IPR044867">
    <property type="entry name" value="DEUBAD_dom"/>
</dbReference>
<evidence type="ECO:0000256" key="2">
    <source>
        <dbReference type="ARBA" id="ARBA00023242"/>
    </source>
</evidence>
<dbReference type="CDD" id="cd21865">
    <property type="entry name" value="DEUBAD_NFRKB"/>
    <property type="match status" value="1"/>
</dbReference>
<reference evidence="5 6" key="1">
    <citation type="journal article" date="2017" name="Nature">
        <title>The Apostasia genome and the evolution of orchids.</title>
        <authorList>
            <person name="Zhang G.Q."/>
            <person name="Liu K.W."/>
            <person name="Li Z."/>
            <person name="Lohaus R."/>
            <person name="Hsiao Y.Y."/>
            <person name="Niu S.C."/>
            <person name="Wang J.Y."/>
            <person name="Lin Y.C."/>
            <person name="Xu Q."/>
            <person name="Chen L.J."/>
            <person name="Yoshida K."/>
            <person name="Fujiwara S."/>
            <person name="Wang Z.W."/>
            <person name="Zhang Y.Q."/>
            <person name="Mitsuda N."/>
            <person name="Wang M."/>
            <person name="Liu G.H."/>
            <person name="Pecoraro L."/>
            <person name="Huang H.X."/>
            <person name="Xiao X.J."/>
            <person name="Lin M."/>
            <person name="Wu X.Y."/>
            <person name="Wu W.L."/>
            <person name="Chen Y.Y."/>
            <person name="Chang S.B."/>
            <person name="Sakamoto S."/>
            <person name="Ohme-Takagi M."/>
            <person name="Yagi M."/>
            <person name="Zeng S.J."/>
            <person name="Shen C.Y."/>
            <person name="Yeh C.M."/>
            <person name="Luo Y.B."/>
            <person name="Tsai W.C."/>
            <person name="Van de Peer Y."/>
            <person name="Liu Z.J."/>
        </authorList>
    </citation>
    <scope>NUCLEOTIDE SEQUENCE [LARGE SCALE GENOMIC DNA]</scope>
    <source>
        <strain evidence="6">cv. Shenzhen</strain>
        <tissue evidence="5">Stem</tissue>
    </source>
</reference>
<protein>
    <recommendedName>
        <fullName evidence="4">DEUBAD domain-containing protein</fullName>
    </recommendedName>
</protein>
<comment type="subcellular location">
    <subcellularLocation>
        <location evidence="1">Nucleus</location>
    </subcellularLocation>
</comment>
<evidence type="ECO:0000313" key="6">
    <source>
        <dbReference type="Proteomes" id="UP000236161"/>
    </source>
</evidence>
<evidence type="ECO:0000256" key="3">
    <source>
        <dbReference type="SAM" id="MobiDB-lite"/>
    </source>
</evidence>
<gene>
    <name evidence="5" type="ORF">AXF42_Ash020022</name>
</gene>
<dbReference type="PROSITE" id="PS51916">
    <property type="entry name" value="DEUBAD"/>
    <property type="match status" value="1"/>
</dbReference>
<dbReference type="STRING" id="1088818.A0A2H9ZSJ3"/>
<feature type="region of interest" description="Disordered" evidence="3">
    <location>
        <begin position="394"/>
        <end position="434"/>
    </location>
</feature>
<sequence length="1147" mass="127795">MAIVNSNLGMASSEEDVIAAVPESASGGGSDEDGGSDSDSVLVSDEIDLSEFGDSGMEFCQVGNLCCIVPLDLYDLPDLGDVLSLETWNELLTEKDRFLLAEYLPGMDRESFAVTLKELFGGRNFHFGSPLADFFNLLKSGLCDPRIALYRQGLNLVQRQNYYHRLRKYHNCMVESIVQIKDAWQKCKGYGIEERLRYLNILRNQRISGFAKDGDLGSETDCESVDSAEAYWSKRFDIGHRVVHSSQRNSVNALSRRSSTARELVKFGKEKSKGNFKAAASKFSVKNSLTRKPGNVFLHYNYSKEKKSKMSRVLRNSGQQGCSPRFDSNVGRGRGDTDNCFEEQGKTAETMKRKKNSLPNIKGKKRKAGNSFRTAKCRPLLDSNLFSYKVPPAVSAKSNFKPGNRTKRLQGRLRSPIPNESEETQSQSLDHTGEDADVQCLVSKLRLSIVGAEGTQPTIIKQAGGVQNVSRSLKFSKKVPTKKKGEVKEMSHSQELNSVRDGVSALCEKLEPASLGPYAARKKMKRAADSHCPVEGHDLRISERGKFGEVQETEMQGNDPILSDYAFETDHGEKSSIPFTSADPLTENTLNGDNGYANSQDDQFFQQSSAKSQTKGSSKMKKKLKRKAGVIAASTHLEISEPIIAEKGVVELEVNLMAQKKPFSLIVPTIHTGFSFSIIHLLSAVRIALVTPHVVDAEEIGNSLEKEDGRMQVANGLLLNHFQGSVKASILEQVGQSSLPFLGIQDIVNRVRLSPGDPCILETQEPLHDLVRGVLKLFSSRTAPLGAKGWKALVSYQKSNRTWSWVGPLSSSSSDNDNAEEATSSETWGLPHKMLTKLVDAFANWLKSSEETLQQIGSLLPPPAIFPALDEKERFRDLKAQKSLNTIRPSSEEVRVYFRKEELLRYSIPDRAFQYTAVDGRKSTVAPLRRSCGKTTSKPRDHFMLKPNRPPHVTILCLVRDAASRLPGNIGTRADVCTLIRDSQYIVDDVSDTQVNQVVSGALDRLHYEQDPCVQFDGDRKLWVYLHREREDEDFEDDGTSSTKKWKRQKKDTTDDIDLAAVTELNYVSSGFEFNPDLNLVKNELVYNDLMPTMENAQDNLMSWEACGANSFQESKMICQENCRNEDFDDETFSRQRAAGLFGSSLL</sequence>
<proteinExistence type="predicted"/>
<organism evidence="5 6">
    <name type="scientific">Apostasia shenzhenica</name>
    <dbReference type="NCBI Taxonomy" id="1088818"/>
    <lineage>
        <taxon>Eukaryota</taxon>
        <taxon>Viridiplantae</taxon>
        <taxon>Streptophyta</taxon>
        <taxon>Embryophyta</taxon>
        <taxon>Tracheophyta</taxon>
        <taxon>Spermatophyta</taxon>
        <taxon>Magnoliopsida</taxon>
        <taxon>Liliopsida</taxon>
        <taxon>Asparagales</taxon>
        <taxon>Orchidaceae</taxon>
        <taxon>Apostasioideae</taxon>
        <taxon>Apostasia</taxon>
    </lineage>
</organism>
<keyword evidence="6" id="KW-1185">Reference proteome</keyword>
<dbReference type="PANTHER" id="PTHR13052:SF0">
    <property type="entry name" value="DNA-BINDING PROTEIN-LIKE"/>
    <property type="match status" value="1"/>
</dbReference>
<keyword evidence="2" id="KW-0539">Nucleus</keyword>
<evidence type="ECO:0000313" key="5">
    <source>
        <dbReference type="EMBL" id="PKA46271.1"/>
    </source>
</evidence>
<evidence type="ECO:0000256" key="1">
    <source>
        <dbReference type="ARBA" id="ARBA00004123"/>
    </source>
</evidence>
<dbReference type="GO" id="GO:0031011">
    <property type="term" value="C:Ino80 complex"/>
    <property type="evidence" value="ECO:0007669"/>
    <property type="project" value="InterPro"/>
</dbReference>
<dbReference type="Proteomes" id="UP000236161">
    <property type="component" value="Unassembled WGS sequence"/>
</dbReference>